<keyword evidence="11" id="KW-0902">Two-component regulatory system</keyword>
<dbReference type="CDD" id="cd06225">
    <property type="entry name" value="HAMP"/>
    <property type="match status" value="1"/>
</dbReference>
<dbReference type="InterPro" id="IPR003661">
    <property type="entry name" value="HisK_dim/P_dom"/>
</dbReference>
<dbReference type="PROSITE" id="PS50109">
    <property type="entry name" value="HIS_KIN"/>
    <property type="match status" value="1"/>
</dbReference>
<evidence type="ECO:0000313" key="17">
    <source>
        <dbReference type="EMBL" id="MDI9861631.1"/>
    </source>
</evidence>
<evidence type="ECO:0000256" key="12">
    <source>
        <dbReference type="ARBA" id="ARBA00023136"/>
    </source>
</evidence>
<evidence type="ECO:0000259" key="16">
    <source>
        <dbReference type="PROSITE" id="PS50885"/>
    </source>
</evidence>
<dbReference type="InterPro" id="IPR035965">
    <property type="entry name" value="PAS-like_dom_sf"/>
</dbReference>
<evidence type="ECO:0000256" key="5">
    <source>
        <dbReference type="ARBA" id="ARBA00022679"/>
    </source>
</evidence>
<feature type="domain" description="PAS" evidence="15">
    <location>
        <begin position="227"/>
        <end position="275"/>
    </location>
</feature>
<evidence type="ECO:0000256" key="8">
    <source>
        <dbReference type="ARBA" id="ARBA00022777"/>
    </source>
</evidence>
<sequence length="563" mass="63441">MTIKTKLQLGLLFLFGVIVLLGGMGMYYLNQLKEESANILTDNYESISYVQKMQESLDLNTQTDSLAMITFEKNLQQQEKNLTEKGEKEETIELRKVWNLYKTQNNTQFLPSIKAHLFEIATINQNAIFRKNEAAQMISQEALNYLKIITITCLLISFTFVINFPAYLASPIKQLTEGIRAITAKNYEQRLHFSSNDEFGELATAFNLMAQKLDEYEHSSLAQILSEKKRIEAIINKLNDAVIGLDDHQHILFVNSVALDLLHINQEELVGKSALDVALQSDLMRSLLNHSTDNQEIKIYTGGKESYFSKEWILVENEEKLLGKVIILQNITKYHELDAAKTNFIATISHELKTPISSIKMSLSLLENPKIGELNPEQQGLLQNIKDESQRLLGITGELLDLTQVESGKINLAFEAVSPIQIIDYASMAVGFQAQQKSIEFQIDLAPALPQVWADAEKTAWVLVNLLTNAIRYSEVQSKILISVVQEQNQVVFGVQDFGKGIDAKYLDRIFDKYFQAPNSPKGTGLGLAIAKQFIEAQQGQIQVKSEFGQGAIFQFSLPIYQG</sequence>
<dbReference type="GO" id="GO:0005524">
    <property type="term" value="F:ATP binding"/>
    <property type="evidence" value="ECO:0007669"/>
    <property type="project" value="UniProtKB-KW"/>
</dbReference>
<dbReference type="CDD" id="cd00130">
    <property type="entry name" value="PAS"/>
    <property type="match status" value="1"/>
</dbReference>
<comment type="catalytic activity">
    <reaction evidence="1">
        <text>ATP + protein L-histidine = ADP + protein N-phospho-L-histidine.</text>
        <dbReference type="EC" id="2.7.13.3"/>
    </reaction>
</comment>
<dbReference type="InterPro" id="IPR005467">
    <property type="entry name" value="His_kinase_dom"/>
</dbReference>
<evidence type="ECO:0000256" key="4">
    <source>
        <dbReference type="ARBA" id="ARBA00022553"/>
    </source>
</evidence>
<keyword evidence="6 13" id="KW-0812">Transmembrane</keyword>
<dbReference type="InterPro" id="IPR004358">
    <property type="entry name" value="Sig_transdc_His_kin-like_C"/>
</dbReference>
<proteinExistence type="predicted"/>
<organism evidence="17 18">
    <name type="scientific">Flectobacillus roseus</name>
    <dbReference type="NCBI Taxonomy" id="502259"/>
    <lineage>
        <taxon>Bacteria</taxon>
        <taxon>Pseudomonadati</taxon>
        <taxon>Bacteroidota</taxon>
        <taxon>Cytophagia</taxon>
        <taxon>Cytophagales</taxon>
        <taxon>Flectobacillaceae</taxon>
        <taxon>Flectobacillus</taxon>
    </lineage>
</organism>
<dbReference type="EMBL" id="JASHIF010000021">
    <property type="protein sequence ID" value="MDI9861631.1"/>
    <property type="molecule type" value="Genomic_DNA"/>
</dbReference>
<protein>
    <recommendedName>
        <fullName evidence="3">histidine kinase</fullName>
        <ecNumber evidence="3">2.7.13.3</ecNumber>
    </recommendedName>
</protein>
<dbReference type="InterPro" id="IPR036097">
    <property type="entry name" value="HisK_dim/P_sf"/>
</dbReference>
<dbReference type="SMART" id="SM00387">
    <property type="entry name" value="HATPase_c"/>
    <property type="match status" value="1"/>
</dbReference>
<keyword evidence="8" id="KW-0418">Kinase</keyword>
<dbReference type="InterPro" id="IPR050351">
    <property type="entry name" value="BphY/WalK/GraS-like"/>
</dbReference>
<evidence type="ECO:0000313" key="18">
    <source>
        <dbReference type="Proteomes" id="UP001236507"/>
    </source>
</evidence>
<dbReference type="Pfam" id="PF00672">
    <property type="entry name" value="HAMP"/>
    <property type="match status" value="1"/>
</dbReference>
<dbReference type="SUPFAM" id="SSF158472">
    <property type="entry name" value="HAMP domain-like"/>
    <property type="match status" value="1"/>
</dbReference>
<dbReference type="Pfam" id="PF00989">
    <property type="entry name" value="PAS"/>
    <property type="match status" value="1"/>
</dbReference>
<dbReference type="SMART" id="SM00304">
    <property type="entry name" value="HAMP"/>
    <property type="match status" value="1"/>
</dbReference>
<reference evidence="17 18" key="1">
    <citation type="submission" date="2023-05" db="EMBL/GenBank/DDBJ databases">
        <title>Novel species of genus Flectobacillus isolated from stream in China.</title>
        <authorList>
            <person name="Lu H."/>
        </authorList>
    </citation>
    <scope>NUCLEOTIDE SEQUENCE [LARGE SCALE GENOMIC DNA]</scope>
    <source>
        <strain evidence="17 18">KCTC 42575</strain>
    </source>
</reference>
<dbReference type="InterPro" id="IPR003594">
    <property type="entry name" value="HATPase_dom"/>
</dbReference>
<dbReference type="SMART" id="SM00091">
    <property type="entry name" value="PAS"/>
    <property type="match status" value="1"/>
</dbReference>
<dbReference type="Pfam" id="PF00512">
    <property type="entry name" value="HisKA"/>
    <property type="match status" value="1"/>
</dbReference>
<dbReference type="InterPro" id="IPR013767">
    <property type="entry name" value="PAS_fold"/>
</dbReference>
<dbReference type="InterPro" id="IPR003660">
    <property type="entry name" value="HAMP_dom"/>
</dbReference>
<dbReference type="SUPFAM" id="SSF55785">
    <property type="entry name" value="PYP-like sensor domain (PAS domain)"/>
    <property type="match status" value="1"/>
</dbReference>
<dbReference type="RefSeq" id="WP_283346002.1">
    <property type="nucleotide sequence ID" value="NZ_JASHIF010000021.1"/>
</dbReference>
<keyword evidence="9 17" id="KW-0067">ATP-binding</keyword>
<dbReference type="Gene3D" id="1.10.287.130">
    <property type="match status" value="1"/>
</dbReference>
<name>A0ABT6YDH1_9BACT</name>
<comment type="caution">
    <text evidence="17">The sequence shown here is derived from an EMBL/GenBank/DDBJ whole genome shotgun (WGS) entry which is preliminary data.</text>
</comment>
<evidence type="ECO:0000259" key="14">
    <source>
        <dbReference type="PROSITE" id="PS50109"/>
    </source>
</evidence>
<evidence type="ECO:0000256" key="11">
    <source>
        <dbReference type="ARBA" id="ARBA00023012"/>
    </source>
</evidence>
<dbReference type="PANTHER" id="PTHR42878">
    <property type="entry name" value="TWO-COMPONENT HISTIDINE KINASE"/>
    <property type="match status" value="1"/>
</dbReference>
<dbReference type="SUPFAM" id="SSF55874">
    <property type="entry name" value="ATPase domain of HSP90 chaperone/DNA topoisomerase II/histidine kinase"/>
    <property type="match status" value="1"/>
</dbReference>
<dbReference type="Gene3D" id="3.30.450.20">
    <property type="entry name" value="PAS domain"/>
    <property type="match status" value="1"/>
</dbReference>
<dbReference type="InterPro" id="IPR036890">
    <property type="entry name" value="HATPase_C_sf"/>
</dbReference>
<keyword evidence="12 13" id="KW-0472">Membrane</keyword>
<keyword evidence="7" id="KW-0547">Nucleotide-binding</keyword>
<keyword evidence="18" id="KW-1185">Reference proteome</keyword>
<keyword evidence="5" id="KW-0808">Transferase</keyword>
<keyword evidence="10 13" id="KW-1133">Transmembrane helix</keyword>
<accession>A0ABT6YDH1</accession>
<dbReference type="EC" id="2.7.13.3" evidence="3"/>
<dbReference type="InterPro" id="IPR000014">
    <property type="entry name" value="PAS"/>
</dbReference>
<dbReference type="CDD" id="cd00082">
    <property type="entry name" value="HisKA"/>
    <property type="match status" value="1"/>
</dbReference>
<evidence type="ECO:0000256" key="7">
    <source>
        <dbReference type="ARBA" id="ARBA00022741"/>
    </source>
</evidence>
<dbReference type="PROSITE" id="PS50112">
    <property type="entry name" value="PAS"/>
    <property type="match status" value="1"/>
</dbReference>
<evidence type="ECO:0000256" key="2">
    <source>
        <dbReference type="ARBA" id="ARBA00004141"/>
    </source>
</evidence>
<dbReference type="InterPro" id="IPR024478">
    <property type="entry name" value="HlyB_4HB_MCP"/>
</dbReference>
<keyword evidence="4" id="KW-0597">Phosphoprotein</keyword>
<evidence type="ECO:0000256" key="10">
    <source>
        <dbReference type="ARBA" id="ARBA00022989"/>
    </source>
</evidence>
<dbReference type="SUPFAM" id="SSF47384">
    <property type="entry name" value="Homodimeric domain of signal transducing histidine kinase"/>
    <property type="match status" value="1"/>
</dbReference>
<dbReference type="Gene3D" id="3.30.565.10">
    <property type="entry name" value="Histidine kinase-like ATPase, C-terminal domain"/>
    <property type="match status" value="1"/>
</dbReference>
<evidence type="ECO:0000256" key="13">
    <source>
        <dbReference type="SAM" id="Phobius"/>
    </source>
</evidence>
<evidence type="ECO:0000256" key="3">
    <source>
        <dbReference type="ARBA" id="ARBA00012438"/>
    </source>
</evidence>
<dbReference type="SMART" id="SM00388">
    <property type="entry name" value="HisKA"/>
    <property type="match status" value="1"/>
</dbReference>
<evidence type="ECO:0000259" key="15">
    <source>
        <dbReference type="PROSITE" id="PS50112"/>
    </source>
</evidence>
<evidence type="ECO:0000256" key="1">
    <source>
        <dbReference type="ARBA" id="ARBA00000085"/>
    </source>
</evidence>
<dbReference type="Gene3D" id="6.10.340.10">
    <property type="match status" value="1"/>
</dbReference>
<evidence type="ECO:0000256" key="6">
    <source>
        <dbReference type="ARBA" id="ARBA00022692"/>
    </source>
</evidence>
<dbReference type="PROSITE" id="PS50885">
    <property type="entry name" value="HAMP"/>
    <property type="match status" value="1"/>
</dbReference>
<feature type="domain" description="HAMP" evidence="16">
    <location>
        <begin position="166"/>
        <end position="218"/>
    </location>
</feature>
<feature type="domain" description="Histidine kinase" evidence="14">
    <location>
        <begin position="347"/>
        <end position="562"/>
    </location>
</feature>
<feature type="transmembrane region" description="Helical" evidence="13">
    <location>
        <begin position="12"/>
        <end position="29"/>
    </location>
</feature>
<dbReference type="Pfam" id="PF12729">
    <property type="entry name" value="4HB_MCP_1"/>
    <property type="match status" value="1"/>
</dbReference>
<dbReference type="PANTHER" id="PTHR42878:SF7">
    <property type="entry name" value="SENSOR HISTIDINE KINASE GLRK"/>
    <property type="match status" value="1"/>
</dbReference>
<evidence type="ECO:0000256" key="9">
    <source>
        <dbReference type="ARBA" id="ARBA00022840"/>
    </source>
</evidence>
<comment type="subcellular location">
    <subcellularLocation>
        <location evidence="2">Membrane</location>
        <topology evidence="2">Multi-pass membrane protein</topology>
    </subcellularLocation>
</comment>
<dbReference type="Proteomes" id="UP001236507">
    <property type="component" value="Unassembled WGS sequence"/>
</dbReference>
<dbReference type="Pfam" id="PF02518">
    <property type="entry name" value="HATPase_c"/>
    <property type="match status" value="1"/>
</dbReference>
<dbReference type="PRINTS" id="PR00344">
    <property type="entry name" value="BCTRLSENSOR"/>
</dbReference>
<gene>
    <name evidence="17" type="ORF">QM524_20590</name>
</gene>